<protein>
    <submittedName>
        <fullName evidence="1">Uncharacterized protein</fullName>
    </submittedName>
</protein>
<keyword evidence="2" id="KW-1185">Reference proteome</keyword>
<dbReference type="KEGG" id="llh:I41_52040"/>
<gene>
    <name evidence="1" type="ORF">I41_52040</name>
</gene>
<reference evidence="1 2" key="1">
    <citation type="submission" date="2019-02" db="EMBL/GenBank/DDBJ databases">
        <title>Deep-cultivation of Planctomycetes and their phenomic and genomic characterization uncovers novel biology.</title>
        <authorList>
            <person name="Wiegand S."/>
            <person name="Jogler M."/>
            <person name="Boedeker C."/>
            <person name="Pinto D."/>
            <person name="Vollmers J."/>
            <person name="Rivas-Marin E."/>
            <person name="Kohn T."/>
            <person name="Peeters S.H."/>
            <person name="Heuer A."/>
            <person name="Rast P."/>
            <person name="Oberbeckmann S."/>
            <person name="Bunk B."/>
            <person name="Jeske O."/>
            <person name="Meyerdierks A."/>
            <person name="Storesund J.E."/>
            <person name="Kallscheuer N."/>
            <person name="Luecker S."/>
            <person name="Lage O.M."/>
            <person name="Pohl T."/>
            <person name="Merkel B.J."/>
            <person name="Hornburger P."/>
            <person name="Mueller R.-W."/>
            <person name="Bruemmer F."/>
            <person name="Labrenz M."/>
            <person name="Spormann A.M."/>
            <person name="Op den Camp H."/>
            <person name="Overmann J."/>
            <person name="Amann R."/>
            <person name="Jetten M.S.M."/>
            <person name="Mascher T."/>
            <person name="Medema M.H."/>
            <person name="Devos D.P."/>
            <person name="Kaster A.-K."/>
            <person name="Ovreas L."/>
            <person name="Rohde M."/>
            <person name="Galperin M.Y."/>
            <person name="Jogler C."/>
        </authorList>
    </citation>
    <scope>NUCLEOTIDE SEQUENCE [LARGE SCALE GENOMIC DNA]</scope>
    <source>
        <strain evidence="1 2">I41</strain>
    </source>
</reference>
<dbReference type="Proteomes" id="UP000317909">
    <property type="component" value="Chromosome"/>
</dbReference>
<name>A0A517U5Q0_9BACT</name>
<proteinExistence type="predicted"/>
<organism evidence="1 2">
    <name type="scientific">Lacipirellula limnantheis</name>
    <dbReference type="NCBI Taxonomy" id="2528024"/>
    <lineage>
        <taxon>Bacteria</taxon>
        <taxon>Pseudomonadati</taxon>
        <taxon>Planctomycetota</taxon>
        <taxon>Planctomycetia</taxon>
        <taxon>Pirellulales</taxon>
        <taxon>Lacipirellulaceae</taxon>
        <taxon>Lacipirellula</taxon>
    </lineage>
</organism>
<evidence type="ECO:0000313" key="1">
    <source>
        <dbReference type="EMBL" id="QDT75959.1"/>
    </source>
</evidence>
<dbReference type="AlphaFoldDB" id="A0A517U5Q0"/>
<dbReference type="EMBL" id="CP036339">
    <property type="protein sequence ID" value="QDT75959.1"/>
    <property type="molecule type" value="Genomic_DNA"/>
</dbReference>
<evidence type="ECO:0000313" key="2">
    <source>
        <dbReference type="Proteomes" id="UP000317909"/>
    </source>
</evidence>
<sequence>MQLSSARNKEVQPTAGVRDMTLLERHSALQHLVAKLATSAAVSQAVITKHVVSDVNPAKAACPARQGFLYSAPSLQAPLRASR</sequence>
<accession>A0A517U5Q0</accession>